<comment type="caution">
    <text evidence="1">The sequence shown here is derived from an EMBL/GenBank/DDBJ whole genome shotgun (WGS) entry which is preliminary data.</text>
</comment>
<dbReference type="InterPro" id="IPR013320">
    <property type="entry name" value="ConA-like_dom_sf"/>
</dbReference>
<proteinExistence type="predicted"/>
<accession>X0XAZ7</accession>
<protein>
    <recommendedName>
        <fullName evidence="2">LamG-like jellyroll fold domain-containing protein</fullName>
    </recommendedName>
</protein>
<name>X0XAZ7_9ZZZZ</name>
<dbReference type="AlphaFoldDB" id="X0XAZ7"/>
<evidence type="ECO:0000313" key="1">
    <source>
        <dbReference type="EMBL" id="GAG40364.1"/>
    </source>
</evidence>
<dbReference type="Gene3D" id="2.60.120.200">
    <property type="match status" value="1"/>
</dbReference>
<sequence length="193" mass="20487">QWVAGKIGGALDFGGDGDFVEDEDGEDYINGLTAISITMWIKSDVVGTDSGFIIFANPSGNDQQNIRYDADGGEGDINLIKYGMEFTSGEEADESSANIQTTDWQHIAVTTASGAGLKLYINGVLDIPSEDDASVTGVIVNCTTLIVGKGGKDEGASAGWDGLIDDVRIYNRVLSHAEVAWLAGRTEPFDKPF</sequence>
<evidence type="ECO:0008006" key="2">
    <source>
        <dbReference type="Google" id="ProtNLM"/>
    </source>
</evidence>
<reference evidence="1" key="1">
    <citation type="journal article" date="2014" name="Front. Microbiol.">
        <title>High frequency of phylogenetically diverse reductive dehalogenase-homologous genes in deep subseafloor sedimentary metagenomes.</title>
        <authorList>
            <person name="Kawai M."/>
            <person name="Futagami T."/>
            <person name="Toyoda A."/>
            <person name="Takaki Y."/>
            <person name="Nishi S."/>
            <person name="Hori S."/>
            <person name="Arai W."/>
            <person name="Tsubouchi T."/>
            <person name="Morono Y."/>
            <person name="Uchiyama I."/>
            <person name="Ito T."/>
            <person name="Fujiyama A."/>
            <person name="Inagaki F."/>
            <person name="Takami H."/>
        </authorList>
    </citation>
    <scope>NUCLEOTIDE SEQUENCE</scope>
    <source>
        <strain evidence="1">Expedition CK06-06</strain>
    </source>
</reference>
<dbReference type="EMBL" id="BARS01043527">
    <property type="protein sequence ID" value="GAG40364.1"/>
    <property type="molecule type" value="Genomic_DNA"/>
</dbReference>
<dbReference type="SUPFAM" id="SSF49899">
    <property type="entry name" value="Concanavalin A-like lectins/glucanases"/>
    <property type="match status" value="1"/>
</dbReference>
<organism evidence="1">
    <name type="scientific">marine sediment metagenome</name>
    <dbReference type="NCBI Taxonomy" id="412755"/>
    <lineage>
        <taxon>unclassified sequences</taxon>
        <taxon>metagenomes</taxon>
        <taxon>ecological metagenomes</taxon>
    </lineage>
</organism>
<feature type="non-terminal residue" evidence="1">
    <location>
        <position position="1"/>
    </location>
</feature>
<dbReference type="Pfam" id="PF13385">
    <property type="entry name" value="Laminin_G_3"/>
    <property type="match status" value="1"/>
</dbReference>
<gene>
    <name evidence="1" type="ORF">S01H1_65889</name>
</gene>